<comment type="similarity">
    <text evidence="1">Belongs to the LysR transcriptional regulatory family.</text>
</comment>
<keyword evidence="2" id="KW-0805">Transcription regulation</keyword>
<dbReference type="Pfam" id="PF00126">
    <property type="entry name" value="HTH_1"/>
    <property type="match status" value="1"/>
</dbReference>
<dbReference type="PANTHER" id="PTHR30126">
    <property type="entry name" value="HTH-TYPE TRANSCRIPTIONAL REGULATOR"/>
    <property type="match status" value="1"/>
</dbReference>
<dbReference type="InterPro" id="IPR036390">
    <property type="entry name" value="WH_DNA-bd_sf"/>
</dbReference>
<evidence type="ECO:0000256" key="3">
    <source>
        <dbReference type="ARBA" id="ARBA00023125"/>
    </source>
</evidence>
<dbReference type="GO" id="GO:0003700">
    <property type="term" value="F:DNA-binding transcription factor activity"/>
    <property type="evidence" value="ECO:0007669"/>
    <property type="project" value="InterPro"/>
</dbReference>
<dbReference type="RefSeq" id="WP_121877574.1">
    <property type="nucleotide sequence ID" value="NZ_REFJ01000005.1"/>
</dbReference>
<dbReference type="EMBL" id="REFJ01000005">
    <property type="protein sequence ID" value="RMA78943.1"/>
    <property type="molecule type" value="Genomic_DNA"/>
</dbReference>
<organism evidence="6 7">
    <name type="scientific">Umboniibacter marinipuniceus</name>
    <dbReference type="NCBI Taxonomy" id="569599"/>
    <lineage>
        <taxon>Bacteria</taxon>
        <taxon>Pseudomonadati</taxon>
        <taxon>Pseudomonadota</taxon>
        <taxon>Gammaproteobacteria</taxon>
        <taxon>Cellvibrionales</taxon>
        <taxon>Cellvibrionaceae</taxon>
        <taxon>Umboniibacter</taxon>
    </lineage>
</organism>
<accession>A0A3M0A1T9</accession>
<keyword evidence="4" id="KW-0804">Transcription</keyword>
<dbReference type="PROSITE" id="PS50931">
    <property type="entry name" value="HTH_LYSR"/>
    <property type="match status" value="1"/>
</dbReference>
<evidence type="ECO:0000313" key="7">
    <source>
        <dbReference type="Proteomes" id="UP000267187"/>
    </source>
</evidence>
<sequence>MDTQSLKAFLWVAETGSFSEAAESLHLTQPAVSKRIASLEDQLNVRLFDRINRRVSLTESGRVLLPRAQHILKEVMDARRVLRDMTGEIEGPLKMATSHHVGLHRLPPVLKDFAKSYPKVSPDMAFMDSEKAYEEVLAGRQELAVVTLAPTNNSNLNTHPIWRDDLVFVVGKEHVLAEVGELNIESMSKWPAILPGDVTYTGRIVKHLFESREVPLHVAMSTNYLETIKMLVNVGMGWSVLPRCMSEDLVQFELTDVEISRNLGVIWHKARTLSNAAKAFIGSLSEHRDDGIADIPAIE</sequence>
<evidence type="ECO:0000313" key="6">
    <source>
        <dbReference type="EMBL" id="RMA78943.1"/>
    </source>
</evidence>
<dbReference type="CDD" id="cd05466">
    <property type="entry name" value="PBP2_LTTR_substrate"/>
    <property type="match status" value="1"/>
</dbReference>
<reference evidence="6 7" key="1">
    <citation type="submission" date="2018-10" db="EMBL/GenBank/DDBJ databases">
        <title>Genomic Encyclopedia of Type Strains, Phase IV (KMG-IV): sequencing the most valuable type-strain genomes for metagenomic binning, comparative biology and taxonomic classification.</title>
        <authorList>
            <person name="Goeker M."/>
        </authorList>
    </citation>
    <scope>NUCLEOTIDE SEQUENCE [LARGE SCALE GENOMIC DNA]</scope>
    <source>
        <strain evidence="6 7">DSM 25080</strain>
    </source>
</reference>
<evidence type="ECO:0000256" key="4">
    <source>
        <dbReference type="ARBA" id="ARBA00023163"/>
    </source>
</evidence>
<dbReference type="FunFam" id="1.10.10.10:FF:000001">
    <property type="entry name" value="LysR family transcriptional regulator"/>
    <property type="match status" value="1"/>
</dbReference>
<dbReference type="InterPro" id="IPR000847">
    <property type="entry name" value="LysR_HTH_N"/>
</dbReference>
<gene>
    <name evidence="6" type="ORF">DFR27_2284</name>
</gene>
<dbReference type="Pfam" id="PF03466">
    <property type="entry name" value="LysR_substrate"/>
    <property type="match status" value="1"/>
</dbReference>
<dbReference type="InterPro" id="IPR005119">
    <property type="entry name" value="LysR_subst-bd"/>
</dbReference>
<dbReference type="SUPFAM" id="SSF53850">
    <property type="entry name" value="Periplasmic binding protein-like II"/>
    <property type="match status" value="1"/>
</dbReference>
<evidence type="ECO:0000256" key="2">
    <source>
        <dbReference type="ARBA" id="ARBA00023015"/>
    </source>
</evidence>
<dbReference type="PRINTS" id="PR00039">
    <property type="entry name" value="HTHLYSR"/>
</dbReference>
<dbReference type="OrthoDB" id="9785745at2"/>
<keyword evidence="3 6" id="KW-0238">DNA-binding</keyword>
<dbReference type="SUPFAM" id="SSF46785">
    <property type="entry name" value="Winged helix' DNA-binding domain"/>
    <property type="match status" value="1"/>
</dbReference>
<feature type="domain" description="HTH lysR-type" evidence="5">
    <location>
        <begin position="1"/>
        <end position="58"/>
    </location>
</feature>
<keyword evidence="7" id="KW-1185">Reference proteome</keyword>
<dbReference type="GO" id="GO:0000976">
    <property type="term" value="F:transcription cis-regulatory region binding"/>
    <property type="evidence" value="ECO:0007669"/>
    <property type="project" value="TreeGrafter"/>
</dbReference>
<evidence type="ECO:0000256" key="1">
    <source>
        <dbReference type="ARBA" id="ARBA00009437"/>
    </source>
</evidence>
<dbReference type="Gene3D" id="1.10.10.10">
    <property type="entry name" value="Winged helix-like DNA-binding domain superfamily/Winged helix DNA-binding domain"/>
    <property type="match status" value="1"/>
</dbReference>
<name>A0A3M0A1T9_9GAMM</name>
<comment type="caution">
    <text evidence="6">The sequence shown here is derived from an EMBL/GenBank/DDBJ whole genome shotgun (WGS) entry which is preliminary data.</text>
</comment>
<dbReference type="Gene3D" id="3.40.190.290">
    <property type="match status" value="1"/>
</dbReference>
<dbReference type="Proteomes" id="UP000267187">
    <property type="component" value="Unassembled WGS sequence"/>
</dbReference>
<proteinExistence type="inferred from homology"/>
<dbReference type="AlphaFoldDB" id="A0A3M0A1T9"/>
<dbReference type="InterPro" id="IPR036388">
    <property type="entry name" value="WH-like_DNA-bd_sf"/>
</dbReference>
<protein>
    <submittedName>
        <fullName evidence="6">DNA-binding transcriptional LysR family regulator</fullName>
    </submittedName>
</protein>
<evidence type="ECO:0000259" key="5">
    <source>
        <dbReference type="PROSITE" id="PS50931"/>
    </source>
</evidence>
<dbReference type="PANTHER" id="PTHR30126:SF81">
    <property type="entry name" value="HTH-TYPE TRANSCRIPTIONAL REGULATOR ILVY"/>
    <property type="match status" value="1"/>
</dbReference>